<dbReference type="STRING" id="84035.SAMN05660742_11742"/>
<organism evidence="2 3">
    <name type="scientific">Propionispira arboris</name>
    <dbReference type="NCBI Taxonomy" id="84035"/>
    <lineage>
        <taxon>Bacteria</taxon>
        <taxon>Bacillati</taxon>
        <taxon>Bacillota</taxon>
        <taxon>Negativicutes</taxon>
        <taxon>Selenomonadales</taxon>
        <taxon>Selenomonadaceae</taxon>
        <taxon>Propionispira</taxon>
    </lineage>
</organism>
<dbReference type="AlphaFoldDB" id="A0A1H7C0R9"/>
<accession>A0A1H7C0R9</accession>
<evidence type="ECO:0000313" key="2">
    <source>
        <dbReference type="EMBL" id="SEJ79205.1"/>
    </source>
</evidence>
<sequence>MDETKLKFINRHDFIVISNKERQRIGKQYLSACPLNQRDFGKELFFNTKYSIPGIARREESSKDRSLLPVGFVPCTKYCGQRLRIAAAVYMTEVEDVVCPEKILRMPFIPRNKCMSALADINAWAAAQSLSLGVLGSAGLEIFTGSPYTDKDSDLDLLMNACSFFHIKKIYDQLQAISRIYAVSLDLEISLPNGYGVKAAELFMETRTVLGKSLQDVVLLKREEILCLIN</sequence>
<name>A0A1H7C0R9_9FIRM</name>
<dbReference type="EMBL" id="FNZK01000017">
    <property type="protein sequence ID" value="SEJ79205.1"/>
    <property type="molecule type" value="Genomic_DNA"/>
</dbReference>
<dbReference type="InterPro" id="IPR049180">
    <property type="entry name" value="MdcG_C"/>
</dbReference>
<dbReference type="NCBIfam" id="TIGR03135">
    <property type="entry name" value="malonate_mdcG"/>
    <property type="match status" value="1"/>
</dbReference>
<feature type="domain" description="Phosphoribosyl-dephospho-CoA transferase MdcG C-terminal" evidence="1">
    <location>
        <begin position="112"/>
        <end position="222"/>
    </location>
</feature>
<dbReference type="RefSeq" id="WP_091833594.1">
    <property type="nucleotide sequence ID" value="NZ_FNZK01000017.1"/>
</dbReference>
<protein>
    <submittedName>
        <fullName evidence="2">Phosphoribosyl-dephospho-CoA transferase</fullName>
    </submittedName>
</protein>
<keyword evidence="2" id="KW-0808">Transferase</keyword>
<dbReference type="GO" id="GO:0016779">
    <property type="term" value="F:nucleotidyltransferase activity"/>
    <property type="evidence" value="ECO:0007669"/>
    <property type="project" value="InterPro"/>
</dbReference>
<gene>
    <name evidence="2" type="ORF">SAMN05660742_11742</name>
</gene>
<dbReference type="Pfam" id="PF10620">
    <property type="entry name" value="MdcG"/>
    <property type="match status" value="1"/>
</dbReference>
<dbReference type="Proteomes" id="UP000199662">
    <property type="component" value="Unassembled WGS sequence"/>
</dbReference>
<dbReference type="InterPro" id="IPR017557">
    <property type="entry name" value="Holo-ACP_synthase"/>
</dbReference>
<reference evidence="2 3" key="1">
    <citation type="submission" date="2016-10" db="EMBL/GenBank/DDBJ databases">
        <authorList>
            <person name="de Groot N.N."/>
        </authorList>
    </citation>
    <scope>NUCLEOTIDE SEQUENCE [LARGE SCALE GENOMIC DNA]</scope>
    <source>
        <strain evidence="2 3">DSM 2179</strain>
    </source>
</reference>
<evidence type="ECO:0000259" key="1">
    <source>
        <dbReference type="Pfam" id="PF10620"/>
    </source>
</evidence>
<proteinExistence type="predicted"/>
<keyword evidence="3" id="KW-1185">Reference proteome</keyword>
<evidence type="ECO:0000313" key="3">
    <source>
        <dbReference type="Proteomes" id="UP000199662"/>
    </source>
</evidence>